<sequence>MGSTNRPALGEEIGPSPSRTSVRERRGQRAGPKVSSGSKWRHAARDILGKAGLHCPGRLGTLKPIVSSKGREIQRNSIGVSIGDDKSNQGTVRTKGVGAVTPCVRPTWSPTRIGHPLCRTVFAVATATIPRIIGLYRQTSWETPWLIIKRRWD</sequence>
<accession>A0A167LBK2</accession>
<name>A0A167LBK2_CALVF</name>
<reference evidence="2 3" key="1">
    <citation type="journal article" date="2016" name="Mol. Biol. Evol.">
        <title>Comparative Genomics of Early-Diverging Mushroom-Forming Fungi Provides Insights into the Origins of Lignocellulose Decay Capabilities.</title>
        <authorList>
            <person name="Nagy L.G."/>
            <person name="Riley R."/>
            <person name="Tritt A."/>
            <person name="Adam C."/>
            <person name="Daum C."/>
            <person name="Floudas D."/>
            <person name="Sun H."/>
            <person name="Yadav J.S."/>
            <person name="Pangilinan J."/>
            <person name="Larsson K.H."/>
            <person name="Matsuura K."/>
            <person name="Barry K."/>
            <person name="Labutti K."/>
            <person name="Kuo R."/>
            <person name="Ohm R.A."/>
            <person name="Bhattacharya S.S."/>
            <person name="Shirouzu T."/>
            <person name="Yoshinaga Y."/>
            <person name="Martin F.M."/>
            <person name="Grigoriev I.V."/>
            <person name="Hibbett D.S."/>
        </authorList>
    </citation>
    <scope>NUCLEOTIDE SEQUENCE [LARGE SCALE GENOMIC DNA]</scope>
    <source>
        <strain evidence="2 3">TUFC12733</strain>
    </source>
</reference>
<evidence type="ECO:0000256" key="1">
    <source>
        <dbReference type="SAM" id="MobiDB-lite"/>
    </source>
</evidence>
<dbReference type="AlphaFoldDB" id="A0A167LBK2"/>
<gene>
    <name evidence="2" type="ORF">CALVIDRAFT_158098</name>
</gene>
<evidence type="ECO:0000313" key="2">
    <source>
        <dbReference type="EMBL" id="KZO95520.1"/>
    </source>
</evidence>
<keyword evidence="3" id="KW-1185">Reference proteome</keyword>
<evidence type="ECO:0000313" key="3">
    <source>
        <dbReference type="Proteomes" id="UP000076738"/>
    </source>
</evidence>
<organism evidence="2 3">
    <name type="scientific">Calocera viscosa (strain TUFC12733)</name>
    <dbReference type="NCBI Taxonomy" id="1330018"/>
    <lineage>
        <taxon>Eukaryota</taxon>
        <taxon>Fungi</taxon>
        <taxon>Dikarya</taxon>
        <taxon>Basidiomycota</taxon>
        <taxon>Agaricomycotina</taxon>
        <taxon>Dacrymycetes</taxon>
        <taxon>Dacrymycetales</taxon>
        <taxon>Dacrymycetaceae</taxon>
        <taxon>Calocera</taxon>
    </lineage>
</organism>
<feature type="region of interest" description="Disordered" evidence="1">
    <location>
        <begin position="1"/>
        <end position="41"/>
    </location>
</feature>
<dbReference type="Proteomes" id="UP000076738">
    <property type="component" value="Unassembled WGS sequence"/>
</dbReference>
<dbReference type="EMBL" id="KV417288">
    <property type="protein sequence ID" value="KZO95520.1"/>
    <property type="molecule type" value="Genomic_DNA"/>
</dbReference>
<proteinExistence type="predicted"/>
<protein>
    <submittedName>
        <fullName evidence="2">Uncharacterized protein</fullName>
    </submittedName>
</protein>